<accession>A0A238BTW1</accession>
<evidence type="ECO:0000313" key="3">
    <source>
        <dbReference type="Proteomes" id="UP000242913"/>
    </source>
</evidence>
<dbReference type="AlphaFoldDB" id="A0A238BTW1"/>
<dbReference type="OrthoDB" id="5804099at2759"/>
<dbReference type="EMBL" id="KZ270015">
    <property type="protein sequence ID" value="OZC08110.1"/>
    <property type="molecule type" value="Genomic_DNA"/>
</dbReference>
<dbReference type="Proteomes" id="UP000242913">
    <property type="component" value="Unassembled WGS sequence"/>
</dbReference>
<keyword evidence="3" id="KW-1185">Reference proteome</keyword>
<evidence type="ECO:0000313" key="2">
    <source>
        <dbReference type="EMBL" id="OZC08110.1"/>
    </source>
</evidence>
<sequence length="434" mass="48719">MLVTHFLTVFAIFVQLIAVYGNNIIDLKRDTKRQVTLSDIIQGALNFVRPIIGTPESMQSDFMASRKFRSEQIKGRDAEILGLPKYSVMDDMPICKSNSKICKFITCTARNFQNDKSIMNLNLAAQMLADKKLRKMIASDPSILLTSCQEQGLSPAQCKLFANAFQFIDRFIATIEPLEADSKRLQRYVIKDDPYYDDSDAPPVPIQPGMYQNIGGSQTWSSNERNINDSELLKEKQNLSGLSEFSHPVTNLLNPFNFPNQNNHVTPVSMESMLKTISLSTTSVPLPTFPPLIFTFPTPATIAPMIAHPSPPVGFPAGFKLDVPSSSMNLMTAELQVLMPQFNNNMLLPNIMSPPLSPVMLPEPFKPINSAGSIRKKRSDDYYENIEEENDESRSTNVSIHDKTSDNNQQMIKLQKQTIDQKGLIDCMKLLEEN</sequence>
<reference evidence="2 3" key="1">
    <citation type="submission" date="2015-12" db="EMBL/GenBank/DDBJ databases">
        <title>Draft genome of the nematode, Onchocerca flexuosa.</title>
        <authorList>
            <person name="Mitreva M."/>
        </authorList>
    </citation>
    <scope>NUCLEOTIDE SEQUENCE [LARGE SCALE GENOMIC DNA]</scope>
    <source>
        <strain evidence="2">Red Deer</strain>
    </source>
</reference>
<evidence type="ECO:0000256" key="1">
    <source>
        <dbReference type="SAM" id="MobiDB-lite"/>
    </source>
</evidence>
<name>A0A238BTW1_9BILA</name>
<protein>
    <submittedName>
        <fullName evidence="2">Uncharacterized protein</fullName>
    </submittedName>
</protein>
<feature type="region of interest" description="Disordered" evidence="1">
    <location>
        <begin position="387"/>
        <end position="409"/>
    </location>
</feature>
<proteinExistence type="predicted"/>
<organism evidence="2 3">
    <name type="scientific">Onchocerca flexuosa</name>
    <dbReference type="NCBI Taxonomy" id="387005"/>
    <lineage>
        <taxon>Eukaryota</taxon>
        <taxon>Metazoa</taxon>
        <taxon>Ecdysozoa</taxon>
        <taxon>Nematoda</taxon>
        <taxon>Chromadorea</taxon>
        <taxon>Rhabditida</taxon>
        <taxon>Spirurina</taxon>
        <taxon>Spiruromorpha</taxon>
        <taxon>Filarioidea</taxon>
        <taxon>Onchocercidae</taxon>
        <taxon>Onchocerca</taxon>
    </lineage>
</organism>
<gene>
    <name evidence="2" type="ORF">X798_04903</name>
</gene>